<sequence length="285" mass="30759">MVEIKFLKDIWKTCKTQEMANTASVKVHVKSLSTARVHSRLHEGRWTRRRLHRGPIQWRWQGPGRVPSGRQASFSQCCRLLAFPTSPRASRVRARTNLSETAGVPPRPASPRLTLEGRGGTNQRATSPFRFEAPDARLTPRAPRALIGCACRRSGREAGRAEGKGRRWPASPRAPLSPGPFPRRSASFLSSSVPFFRARPALRWAGVPRTLTGVWGRQSAGGSVPAPGLRRRIGGARGPGWEAGLPRGRGGGGAPRQSAASERRASHSEVGALRPAAETEGGSGG</sequence>
<feature type="region of interest" description="Disordered" evidence="1">
    <location>
        <begin position="214"/>
        <end position="285"/>
    </location>
</feature>
<dbReference type="AlphaFoldDB" id="A0AAX6R6H0"/>
<dbReference type="RefSeq" id="XP_021092177.1">
    <property type="nucleotide sequence ID" value="XM_021236518.1"/>
</dbReference>
<feature type="region of interest" description="Disordered" evidence="1">
    <location>
        <begin position="155"/>
        <end position="181"/>
    </location>
</feature>
<name>A0AAX6R6H0_HETGA</name>
<accession>A0AAX6R6H0</accession>
<reference evidence="3" key="1">
    <citation type="submission" date="2025-08" db="UniProtKB">
        <authorList>
            <consortium name="RefSeq"/>
        </authorList>
    </citation>
    <scope>IDENTIFICATION</scope>
</reference>
<evidence type="ECO:0000256" key="1">
    <source>
        <dbReference type="SAM" id="MobiDB-lite"/>
    </source>
</evidence>
<keyword evidence="2" id="KW-1185">Reference proteome</keyword>
<evidence type="ECO:0000313" key="3">
    <source>
        <dbReference type="RefSeq" id="XP_021092177.1"/>
    </source>
</evidence>
<dbReference type="GeneID" id="110343991"/>
<feature type="region of interest" description="Disordered" evidence="1">
    <location>
        <begin position="91"/>
        <end position="127"/>
    </location>
</feature>
<protein>
    <submittedName>
        <fullName evidence="3">Uncharacterized protein LOC110343991</fullName>
    </submittedName>
</protein>
<evidence type="ECO:0000313" key="2">
    <source>
        <dbReference type="Proteomes" id="UP000694906"/>
    </source>
</evidence>
<feature type="compositionally biased region" description="Basic and acidic residues" evidence="1">
    <location>
        <begin position="155"/>
        <end position="165"/>
    </location>
</feature>
<gene>
    <name evidence="3" type="primary">LOC110343991</name>
</gene>
<dbReference type="Proteomes" id="UP000694906">
    <property type="component" value="Unplaced"/>
</dbReference>
<organism evidence="2 3">
    <name type="scientific">Heterocephalus glaber</name>
    <name type="common">Naked mole rat</name>
    <dbReference type="NCBI Taxonomy" id="10181"/>
    <lineage>
        <taxon>Eukaryota</taxon>
        <taxon>Metazoa</taxon>
        <taxon>Chordata</taxon>
        <taxon>Craniata</taxon>
        <taxon>Vertebrata</taxon>
        <taxon>Euteleostomi</taxon>
        <taxon>Mammalia</taxon>
        <taxon>Eutheria</taxon>
        <taxon>Euarchontoglires</taxon>
        <taxon>Glires</taxon>
        <taxon>Rodentia</taxon>
        <taxon>Hystricomorpha</taxon>
        <taxon>Bathyergidae</taxon>
        <taxon>Heterocephalus</taxon>
    </lineage>
</organism>
<proteinExistence type="predicted"/>